<dbReference type="EMBL" id="JAHRIP010047764">
    <property type="protein sequence ID" value="MEQ2299097.1"/>
    <property type="molecule type" value="Genomic_DNA"/>
</dbReference>
<accession>A0ABV0YYU3</accession>
<dbReference type="SUPFAM" id="SSF81321">
    <property type="entry name" value="Family A G protein-coupled receptor-like"/>
    <property type="match status" value="1"/>
</dbReference>
<feature type="transmembrane region" description="Helical" evidence="1">
    <location>
        <begin position="12"/>
        <end position="36"/>
    </location>
</feature>
<dbReference type="Gene3D" id="1.20.1070.10">
    <property type="entry name" value="Rhodopsin 7-helix transmembrane proteins"/>
    <property type="match status" value="1"/>
</dbReference>
<gene>
    <name evidence="2" type="primary">ORA4</name>
    <name evidence="2" type="ORF">AMECASPLE_011999</name>
</gene>
<keyword evidence="3" id="KW-1185">Reference proteome</keyword>
<feature type="transmembrane region" description="Helical" evidence="1">
    <location>
        <begin position="48"/>
        <end position="69"/>
    </location>
</feature>
<reference evidence="2 3" key="1">
    <citation type="submission" date="2021-06" db="EMBL/GenBank/DDBJ databases">
        <authorList>
            <person name="Palmer J.M."/>
        </authorList>
    </citation>
    <scope>NUCLEOTIDE SEQUENCE [LARGE SCALE GENOMIC DNA]</scope>
    <source>
        <strain evidence="2 3">AS_MEX2019</strain>
        <tissue evidence="2">Muscle</tissue>
    </source>
</reference>
<evidence type="ECO:0000313" key="3">
    <source>
        <dbReference type="Proteomes" id="UP001469553"/>
    </source>
</evidence>
<keyword evidence="1" id="KW-0812">Transmembrane</keyword>
<sequence>MDKHVSTERKAAHVIISLVSLFVVCWVLQVAAVTYYNHDGGYHTEGLLNVAQFSASLFVGFSPLVVALGHGKLRRKIKSMILVWTKVPNSQETGRGKKSPKTKGKQTNFVAQKEMRVIKVKDKVKSQR</sequence>
<keyword evidence="1" id="KW-0472">Membrane</keyword>
<evidence type="ECO:0000313" key="2">
    <source>
        <dbReference type="EMBL" id="MEQ2299097.1"/>
    </source>
</evidence>
<evidence type="ECO:0000256" key="1">
    <source>
        <dbReference type="SAM" id="Phobius"/>
    </source>
</evidence>
<name>A0ABV0YYU3_9TELE</name>
<proteinExistence type="predicted"/>
<dbReference type="Proteomes" id="UP001469553">
    <property type="component" value="Unassembled WGS sequence"/>
</dbReference>
<keyword evidence="1" id="KW-1133">Transmembrane helix</keyword>
<organism evidence="2 3">
    <name type="scientific">Ameca splendens</name>
    <dbReference type="NCBI Taxonomy" id="208324"/>
    <lineage>
        <taxon>Eukaryota</taxon>
        <taxon>Metazoa</taxon>
        <taxon>Chordata</taxon>
        <taxon>Craniata</taxon>
        <taxon>Vertebrata</taxon>
        <taxon>Euteleostomi</taxon>
        <taxon>Actinopterygii</taxon>
        <taxon>Neopterygii</taxon>
        <taxon>Teleostei</taxon>
        <taxon>Neoteleostei</taxon>
        <taxon>Acanthomorphata</taxon>
        <taxon>Ovalentaria</taxon>
        <taxon>Atherinomorphae</taxon>
        <taxon>Cyprinodontiformes</taxon>
        <taxon>Goodeidae</taxon>
        <taxon>Ameca</taxon>
    </lineage>
</organism>
<protein>
    <submittedName>
        <fullName evidence="2">Olfactory receptor class A-like protein 4</fullName>
    </submittedName>
</protein>
<comment type="caution">
    <text evidence="2">The sequence shown here is derived from an EMBL/GenBank/DDBJ whole genome shotgun (WGS) entry which is preliminary data.</text>
</comment>